<feature type="compositionally biased region" description="Basic and acidic residues" evidence="1">
    <location>
        <begin position="10"/>
        <end position="22"/>
    </location>
</feature>
<evidence type="ECO:0000256" key="1">
    <source>
        <dbReference type="SAM" id="MobiDB-lite"/>
    </source>
</evidence>
<dbReference type="HOGENOM" id="CLU_1981856_0_0_1"/>
<protein>
    <submittedName>
        <fullName evidence="2">Uncharacterized protein</fullName>
    </submittedName>
</protein>
<reference evidence="2 3" key="1">
    <citation type="journal article" date="2012" name="New Phytol.">
        <title>Insight into trade-off between wood decay and parasitism from the genome of a fungal forest pathogen.</title>
        <authorList>
            <person name="Olson A."/>
            <person name="Aerts A."/>
            <person name="Asiegbu F."/>
            <person name="Belbahri L."/>
            <person name="Bouzid O."/>
            <person name="Broberg A."/>
            <person name="Canback B."/>
            <person name="Coutinho P.M."/>
            <person name="Cullen D."/>
            <person name="Dalman K."/>
            <person name="Deflorio G."/>
            <person name="van Diepen L.T."/>
            <person name="Dunand C."/>
            <person name="Duplessis S."/>
            <person name="Durling M."/>
            <person name="Gonthier P."/>
            <person name="Grimwood J."/>
            <person name="Fossdal C.G."/>
            <person name="Hansson D."/>
            <person name="Henrissat B."/>
            <person name="Hietala A."/>
            <person name="Himmelstrand K."/>
            <person name="Hoffmeister D."/>
            <person name="Hogberg N."/>
            <person name="James T.Y."/>
            <person name="Karlsson M."/>
            <person name="Kohler A."/>
            <person name="Kues U."/>
            <person name="Lee Y.H."/>
            <person name="Lin Y.C."/>
            <person name="Lind M."/>
            <person name="Lindquist E."/>
            <person name="Lombard V."/>
            <person name="Lucas S."/>
            <person name="Lunden K."/>
            <person name="Morin E."/>
            <person name="Murat C."/>
            <person name="Park J."/>
            <person name="Raffaello T."/>
            <person name="Rouze P."/>
            <person name="Salamov A."/>
            <person name="Schmutz J."/>
            <person name="Solheim H."/>
            <person name="Stahlberg J."/>
            <person name="Velez H."/>
            <person name="de Vries R.P."/>
            <person name="Wiebenga A."/>
            <person name="Woodward S."/>
            <person name="Yakovlev I."/>
            <person name="Garbelotto M."/>
            <person name="Martin F."/>
            <person name="Grigoriev I.V."/>
            <person name="Stenlid J."/>
        </authorList>
    </citation>
    <scope>NUCLEOTIDE SEQUENCE [LARGE SCALE GENOMIC DNA]</scope>
    <source>
        <strain evidence="2 3">TC 32-1</strain>
    </source>
</reference>
<feature type="region of interest" description="Disordered" evidence="1">
    <location>
        <begin position="1"/>
        <end position="22"/>
    </location>
</feature>
<dbReference type="GeneID" id="20668461"/>
<dbReference type="EMBL" id="KI925459">
    <property type="protein sequence ID" value="ETW80225.1"/>
    <property type="molecule type" value="Genomic_DNA"/>
</dbReference>
<accession>W4K4F2</accession>
<evidence type="ECO:0000313" key="2">
    <source>
        <dbReference type="EMBL" id="ETW80225.1"/>
    </source>
</evidence>
<keyword evidence="3" id="KW-1185">Reference proteome</keyword>
<dbReference type="AlphaFoldDB" id="W4K4F2"/>
<dbReference type="Proteomes" id="UP000030671">
    <property type="component" value="Unassembled WGS sequence"/>
</dbReference>
<dbReference type="KEGG" id="hir:HETIRDRAFT_173693"/>
<dbReference type="InParanoid" id="W4K4F2"/>
<gene>
    <name evidence="2" type="ORF">HETIRDRAFT_173693</name>
</gene>
<dbReference type="RefSeq" id="XP_009547004.1">
    <property type="nucleotide sequence ID" value="XM_009548709.1"/>
</dbReference>
<organism evidence="2 3">
    <name type="scientific">Heterobasidion irregulare (strain TC 32-1)</name>
    <dbReference type="NCBI Taxonomy" id="747525"/>
    <lineage>
        <taxon>Eukaryota</taxon>
        <taxon>Fungi</taxon>
        <taxon>Dikarya</taxon>
        <taxon>Basidiomycota</taxon>
        <taxon>Agaricomycotina</taxon>
        <taxon>Agaricomycetes</taxon>
        <taxon>Russulales</taxon>
        <taxon>Bondarzewiaceae</taxon>
        <taxon>Heterobasidion</taxon>
        <taxon>Heterobasidion annosum species complex</taxon>
    </lineage>
</organism>
<sequence length="126" mass="14586">MSLPTSISGRHVDARESNEERGLLAEAVDRRQKAMNYDLNPKAHPRKYWPYRVFKMPLRQYVSCGSKSNHKSMEITLLLRSHKKVKTWSEGVGTLNRVDYVLNMLGSFPSTAAWMRQRGGRLRITH</sequence>
<evidence type="ECO:0000313" key="3">
    <source>
        <dbReference type="Proteomes" id="UP000030671"/>
    </source>
</evidence>
<name>W4K4F2_HETIT</name>
<proteinExistence type="predicted"/>